<protein>
    <submittedName>
        <fullName evidence="8">GtrA family protein</fullName>
    </submittedName>
</protein>
<evidence type="ECO:0000256" key="6">
    <source>
        <dbReference type="SAM" id="Phobius"/>
    </source>
</evidence>
<dbReference type="EMBL" id="JAAKZV010000060">
    <property type="protein sequence ID" value="NGN65368.1"/>
    <property type="molecule type" value="Genomic_DNA"/>
</dbReference>
<gene>
    <name evidence="8" type="ORF">G5C51_15870</name>
</gene>
<evidence type="ECO:0000256" key="4">
    <source>
        <dbReference type="ARBA" id="ARBA00022989"/>
    </source>
</evidence>
<feature type="transmembrane region" description="Helical" evidence="6">
    <location>
        <begin position="21"/>
        <end position="40"/>
    </location>
</feature>
<accession>A0A6G4U1X0</accession>
<dbReference type="AlphaFoldDB" id="A0A6G4U1X0"/>
<evidence type="ECO:0000256" key="2">
    <source>
        <dbReference type="ARBA" id="ARBA00009399"/>
    </source>
</evidence>
<evidence type="ECO:0000313" key="8">
    <source>
        <dbReference type="EMBL" id="NGN65368.1"/>
    </source>
</evidence>
<sequence length="162" mass="18284">MTGPAIVSSRMRRIGQELVKFAAVGGAGVVVNFLVFNLVHHNTELPVVRCSMIATIVAIAFNYVGFRHFTYRDRDKSGRTRELTLFMIFSAVGLVIENGVLYVATYGFHWDSPVENNIFKFAGVIIASAFRFWSYRSWVFRALPETPSIPAARQEQPVRVPR</sequence>
<keyword evidence="3 6" id="KW-0812">Transmembrane</keyword>
<evidence type="ECO:0000256" key="1">
    <source>
        <dbReference type="ARBA" id="ARBA00004141"/>
    </source>
</evidence>
<proteinExistence type="inferred from homology"/>
<keyword evidence="9" id="KW-1185">Reference proteome</keyword>
<reference evidence="8 9" key="1">
    <citation type="submission" date="2020-02" db="EMBL/GenBank/DDBJ databases">
        <title>Whole-genome analyses of novel actinobacteria.</title>
        <authorList>
            <person name="Sahin N."/>
        </authorList>
    </citation>
    <scope>NUCLEOTIDE SEQUENCE [LARGE SCALE GENOMIC DNA]</scope>
    <source>
        <strain evidence="8 9">A7024</strain>
    </source>
</reference>
<evidence type="ECO:0000313" key="9">
    <source>
        <dbReference type="Proteomes" id="UP000481583"/>
    </source>
</evidence>
<evidence type="ECO:0000259" key="7">
    <source>
        <dbReference type="Pfam" id="PF04138"/>
    </source>
</evidence>
<organism evidence="8 9">
    <name type="scientific">Streptomyces coryli</name>
    <dbReference type="NCBI Taxonomy" id="1128680"/>
    <lineage>
        <taxon>Bacteria</taxon>
        <taxon>Bacillati</taxon>
        <taxon>Actinomycetota</taxon>
        <taxon>Actinomycetes</taxon>
        <taxon>Kitasatosporales</taxon>
        <taxon>Streptomycetaceae</taxon>
        <taxon>Streptomyces</taxon>
    </lineage>
</organism>
<dbReference type="GO" id="GO:0005886">
    <property type="term" value="C:plasma membrane"/>
    <property type="evidence" value="ECO:0007669"/>
    <property type="project" value="TreeGrafter"/>
</dbReference>
<name>A0A6G4U1X0_9ACTN</name>
<feature type="transmembrane region" description="Helical" evidence="6">
    <location>
        <begin position="85"/>
        <end position="105"/>
    </location>
</feature>
<feature type="transmembrane region" description="Helical" evidence="6">
    <location>
        <begin position="117"/>
        <end position="134"/>
    </location>
</feature>
<keyword evidence="4 6" id="KW-1133">Transmembrane helix</keyword>
<feature type="domain" description="GtrA/DPMS transmembrane" evidence="7">
    <location>
        <begin position="20"/>
        <end position="140"/>
    </location>
</feature>
<dbReference type="PANTHER" id="PTHR38459:SF1">
    <property type="entry name" value="PROPHAGE BACTOPRENOL-LINKED GLUCOSE TRANSLOCASE HOMOLOG"/>
    <property type="match status" value="1"/>
</dbReference>
<dbReference type="InterPro" id="IPR007267">
    <property type="entry name" value="GtrA_DPMS_TM"/>
</dbReference>
<dbReference type="Proteomes" id="UP000481583">
    <property type="component" value="Unassembled WGS sequence"/>
</dbReference>
<dbReference type="GO" id="GO:0000271">
    <property type="term" value="P:polysaccharide biosynthetic process"/>
    <property type="evidence" value="ECO:0007669"/>
    <property type="project" value="InterPro"/>
</dbReference>
<dbReference type="PANTHER" id="PTHR38459">
    <property type="entry name" value="PROPHAGE BACTOPRENOL-LINKED GLUCOSE TRANSLOCASE HOMOLOG"/>
    <property type="match status" value="1"/>
</dbReference>
<evidence type="ECO:0000256" key="3">
    <source>
        <dbReference type="ARBA" id="ARBA00022692"/>
    </source>
</evidence>
<comment type="similarity">
    <text evidence="2">Belongs to the GtrA family.</text>
</comment>
<feature type="transmembrane region" description="Helical" evidence="6">
    <location>
        <begin position="46"/>
        <end position="64"/>
    </location>
</feature>
<comment type="subcellular location">
    <subcellularLocation>
        <location evidence="1">Membrane</location>
        <topology evidence="1">Multi-pass membrane protein</topology>
    </subcellularLocation>
</comment>
<keyword evidence="5 6" id="KW-0472">Membrane</keyword>
<comment type="caution">
    <text evidence="8">The sequence shown here is derived from an EMBL/GenBank/DDBJ whole genome shotgun (WGS) entry which is preliminary data.</text>
</comment>
<evidence type="ECO:0000256" key="5">
    <source>
        <dbReference type="ARBA" id="ARBA00023136"/>
    </source>
</evidence>
<dbReference type="Pfam" id="PF04138">
    <property type="entry name" value="GtrA_DPMS_TM"/>
    <property type="match status" value="1"/>
</dbReference>
<dbReference type="InterPro" id="IPR051401">
    <property type="entry name" value="GtrA_CellWall_Glycosyl"/>
</dbReference>